<dbReference type="GO" id="GO:0005524">
    <property type="term" value="F:ATP binding"/>
    <property type="evidence" value="ECO:0007669"/>
    <property type="project" value="InterPro"/>
</dbReference>
<dbReference type="EMBL" id="FMZZ01000013">
    <property type="protein sequence ID" value="SDD57557.1"/>
    <property type="molecule type" value="Genomic_DNA"/>
</dbReference>
<dbReference type="RefSeq" id="WP_091454977.1">
    <property type="nucleotide sequence ID" value="NZ_FMZZ01000013.1"/>
</dbReference>
<accession>A0A1G6VX48</accession>
<keyword evidence="1 4" id="KW-0436">Ligase</keyword>
<dbReference type="InterPro" id="IPR011957">
    <property type="entry name" value="Benz_CoA_lig"/>
</dbReference>
<dbReference type="Gene3D" id="3.40.50.980">
    <property type="match status" value="1"/>
</dbReference>
<dbReference type="GO" id="GO:0016405">
    <property type="term" value="F:CoA-ligase activity"/>
    <property type="evidence" value="ECO:0007669"/>
    <property type="project" value="InterPro"/>
</dbReference>
<dbReference type="PANTHER" id="PTHR43352:SF1">
    <property type="entry name" value="ANTHRANILATE--COA LIGASE"/>
    <property type="match status" value="1"/>
</dbReference>
<dbReference type="STRING" id="1271860.SAMN05216174_113118"/>
<proteinExistence type="predicted"/>
<evidence type="ECO:0000313" key="4">
    <source>
        <dbReference type="EMBL" id="SDD57557.1"/>
    </source>
</evidence>
<evidence type="ECO:0000259" key="2">
    <source>
        <dbReference type="Pfam" id="PF00501"/>
    </source>
</evidence>
<dbReference type="NCBIfam" id="TIGR02262">
    <property type="entry name" value="benz_CoA_lig"/>
    <property type="match status" value="1"/>
</dbReference>
<dbReference type="GO" id="GO:0044550">
    <property type="term" value="P:secondary metabolite biosynthetic process"/>
    <property type="evidence" value="ECO:0007669"/>
    <property type="project" value="TreeGrafter"/>
</dbReference>
<dbReference type="Gene3D" id="3.40.50.12820">
    <property type="match status" value="1"/>
</dbReference>
<dbReference type="Gene3D" id="2.30.38.10">
    <property type="entry name" value="Luciferase, Domain 3"/>
    <property type="match status" value="1"/>
</dbReference>
<dbReference type="AlphaFoldDB" id="A0A1G6VX48"/>
<dbReference type="InterPro" id="IPR045851">
    <property type="entry name" value="AMP-bd_C_sf"/>
</dbReference>
<dbReference type="Pfam" id="PF13193">
    <property type="entry name" value="AMP-binding_C"/>
    <property type="match status" value="1"/>
</dbReference>
<dbReference type="PANTHER" id="PTHR43352">
    <property type="entry name" value="ACETYL-COA SYNTHETASE"/>
    <property type="match status" value="1"/>
</dbReference>
<dbReference type="SUPFAM" id="SSF56801">
    <property type="entry name" value="Acetyl-CoA synthetase-like"/>
    <property type="match status" value="1"/>
</dbReference>
<evidence type="ECO:0000256" key="1">
    <source>
        <dbReference type="ARBA" id="ARBA00022598"/>
    </source>
</evidence>
<dbReference type="Proteomes" id="UP000199501">
    <property type="component" value="Unassembled WGS sequence"/>
</dbReference>
<keyword evidence="5" id="KW-1185">Reference proteome</keyword>
<dbReference type="GO" id="GO:0016878">
    <property type="term" value="F:acid-thiol ligase activity"/>
    <property type="evidence" value="ECO:0007669"/>
    <property type="project" value="TreeGrafter"/>
</dbReference>
<gene>
    <name evidence="4" type="ORF">SAMN05216174_113118</name>
</gene>
<dbReference type="InterPro" id="IPR000873">
    <property type="entry name" value="AMP-dep_synth/lig_dom"/>
</dbReference>
<evidence type="ECO:0000259" key="3">
    <source>
        <dbReference type="Pfam" id="PF13193"/>
    </source>
</evidence>
<dbReference type="OrthoDB" id="9803968at2"/>
<reference evidence="5" key="1">
    <citation type="submission" date="2016-10" db="EMBL/GenBank/DDBJ databases">
        <authorList>
            <person name="Varghese N."/>
            <person name="Submissions S."/>
        </authorList>
    </citation>
    <scope>NUCLEOTIDE SEQUENCE [LARGE SCALE GENOMIC DNA]</scope>
    <source>
        <strain evidence="5">IBRC-M 10403</strain>
    </source>
</reference>
<sequence length="541" mass="57585">MSQSMNASAYLLDRRIEAGLGERTAVVEAGGRLDYRTLHRRVESAASQWRAAGLRPEERVVLYAADSADLLVALLSVLRCGAIAVPAPAFYTAGELAAVLHDCRARVLVVGDTQGEQTRQALAQDLPDLRAVVFTGEPEFRPPDRLTWFLWREFLRQAESPSGPDDAAPDRTTEDSPALWLYTSGTTGTPKAAMHRHGSIRFVAESYGRQVLGLGETDRCFSVAKLSFAYGLGNSCFLPLAAGAAAVLEPARPTAAVVARRLVADRPTVFFGVPTSYAALLREPDIAADVFASVRLAVSAGETLPAELHRRVRDRFGVDLVDGLGSTETLHIFLSNRPGRTRPGSTGAAVPGYRLRVVAEDGSPAPVGRPGTLHVRAPSAATGYWGRVAEGWRVFHGAWVNTGDLVTRGADDHYTYLGRTTEVIKSGGLWVSPAEVEAHLLRHPGVGQAAVVAAPDADGLDKPVACVVAAADASLDPDDLREFCHAGLPAFKRPCRVLVVDALPTTGNGKLRREAVRAMVIDLLAAAAASNTDDAASGEEP</sequence>
<name>A0A1G6VX48_9PSEU</name>
<feature type="domain" description="AMP-binding enzyme C-terminal" evidence="3">
    <location>
        <begin position="435"/>
        <end position="510"/>
    </location>
</feature>
<dbReference type="Pfam" id="PF00501">
    <property type="entry name" value="AMP-binding"/>
    <property type="match status" value="1"/>
</dbReference>
<dbReference type="Gene3D" id="3.30.300.30">
    <property type="match status" value="1"/>
</dbReference>
<evidence type="ECO:0000313" key="5">
    <source>
        <dbReference type="Proteomes" id="UP000199501"/>
    </source>
</evidence>
<dbReference type="InterPro" id="IPR025110">
    <property type="entry name" value="AMP-bd_C"/>
</dbReference>
<feature type="domain" description="AMP-dependent synthetase/ligase" evidence="2">
    <location>
        <begin position="21"/>
        <end position="385"/>
    </location>
</feature>
<protein>
    <submittedName>
        <fullName evidence="4">Benzoate-CoA ligase family</fullName>
    </submittedName>
</protein>
<organism evidence="4 5">
    <name type="scientific">Actinokineospora iranica</name>
    <dbReference type="NCBI Taxonomy" id="1271860"/>
    <lineage>
        <taxon>Bacteria</taxon>
        <taxon>Bacillati</taxon>
        <taxon>Actinomycetota</taxon>
        <taxon>Actinomycetes</taxon>
        <taxon>Pseudonocardiales</taxon>
        <taxon>Pseudonocardiaceae</taxon>
        <taxon>Actinokineospora</taxon>
    </lineage>
</organism>